<dbReference type="InterPro" id="IPR016181">
    <property type="entry name" value="Acyl_CoA_acyltransferase"/>
</dbReference>
<reference evidence="2 3" key="1">
    <citation type="submission" date="2017-09" db="EMBL/GenBank/DDBJ databases">
        <authorList>
            <person name="Ehlers B."/>
            <person name="Leendertz F.H."/>
        </authorList>
    </citation>
    <scope>NUCLEOTIDE SEQUENCE [LARGE SCALE GENOMIC DNA]</scope>
    <source>
        <strain evidence="2 3">CGMCC 4.7095</strain>
    </source>
</reference>
<sequence length="185" mass="21041">MRTFLETDRLRLHPLTEEDAAALLALDGDPEVMRYLTGRPTSPETLRTHVLPKMLRHYDCWDERGFWAARARGSGDFLGWFELAPVEEDSADEVELGYRLAVSAWGRGLATEGASALVEKGFGELGVTRVTAHTMVVNARSRRVLERVGLRPVRYYTEEWDEPLPGAEHGEVEYALTRAEWRARR</sequence>
<dbReference type="Pfam" id="PF13302">
    <property type="entry name" value="Acetyltransf_3"/>
    <property type="match status" value="1"/>
</dbReference>
<feature type="domain" description="N-acetyltransferase" evidence="1">
    <location>
        <begin position="10"/>
        <end position="179"/>
    </location>
</feature>
<evidence type="ECO:0000259" key="1">
    <source>
        <dbReference type="PROSITE" id="PS51186"/>
    </source>
</evidence>
<dbReference type="SUPFAM" id="SSF55729">
    <property type="entry name" value="Acyl-CoA N-acyltransferases (Nat)"/>
    <property type="match status" value="1"/>
</dbReference>
<organism evidence="2 3">
    <name type="scientific">Streptomyces zhaozhouensis</name>
    <dbReference type="NCBI Taxonomy" id="1300267"/>
    <lineage>
        <taxon>Bacteria</taxon>
        <taxon>Bacillati</taxon>
        <taxon>Actinomycetota</taxon>
        <taxon>Actinomycetes</taxon>
        <taxon>Kitasatosporales</taxon>
        <taxon>Streptomycetaceae</taxon>
        <taxon>Streptomyces</taxon>
    </lineage>
</organism>
<keyword evidence="2" id="KW-0808">Transferase</keyword>
<dbReference type="Proteomes" id="UP000219072">
    <property type="component" value="Unassembled WGS sequence"/>
</dbReference>
<dbReference type="PANTHER" id="PTHR43792">
    <property type="entry name" value="GNAT FAMILY, PUTATIVE (AFU_ORTHOLOGUE AFUA_3G00765)-RELATED-RELATED"/>
    <property type="match status" value="1"/>
</dbReference>
<keyword evidence="3" id="KW-1185">Reference proteome</keyword>
<gene>
    <name evidence="2" type="ORF">SAMN06297387_103343</name>
</gene>
<evidence type="ECO:0000313" key="2">
    <source>
        <dbReference type="EMBL" id="SOD61735.1"/>
    </source>
</evidence>
<dbReference type="PROSITE" id="PS51186">
    <property type="entry name" value="GNAT"/>
    <property type="match status" value="1"/>
</dbReference>
<dbReference type="Gene3D" id="3.40.630.30">
    <property type="match status" value="1"/>
</dbReference>
<protein>
    <submittedName>
        <fullName evidence="2">Protein N-acetyltransferase, RimJ/RimL family</fullName>
    </submittedName>
</protein>
<dbReference type="OrthoDB" id="3533156at2"/>
<dbReference type="InterPro" id="IPR051531">
    <property type="entry name" value="N-acetyltransferase"/>
</dbReference>
<name>A0A286DSW9_9ACTN</name>
<dbReference type="AlphaFoldDB" id="A0A286DSW9"/>
<dbReference type="GO" id="GO:0016747">
    <property type="term" value="F:acyltransferase activity, transferring groups other than amino-acyl groups"/>
    <property type="evidence" value="ECO:0007669"/>
    <property type="project" value="InterPro"/>
</dbReference>
<proteinExistence type="predicted"/>
<dbReference type="EMBL" id="OCNE01000003">
    <property type="protein sequence ID" value="SOD61735.1"/>
    <property type="molecule type" value="Genomic_DNA"/>
</dbReference>
<accession>A0A286DSW9</accession>
<dbReference type="RefSeq" id="WP_097230218.1">
    <property type="nucleotide sequence ID" value="NZ_OCNE01000003.1"/>
</dbReference>
<evidence type="ECO:0000313" key="3">
    <source>
        <dbReference type="Proteomes" id="UP000219072"/>
    </source>
</evidence>
<dbReference type="PANTHER" id="PTHR43792:SF1">
    <property type="entry name" value="N-ACETYLTRANSFERASE DOMAIN-CONTAINING PROTEIN"/>
    <property type="match status" value="1"/>
</dbReference>
<dbReference type="InterPro" id="IPR000182">
    <property type="entry name" value="GNAT_dom"/>
</dbReference>